<dbReference type="CDD" id="cd18787">
    <property type="entry name" value="SF2_C_DEAD"/>
    <property type="match status" value="1"/>
</dbReference>
<evidence type="ECO:0000259" key="9">
    <source>
        <dbReference type="PROSITE" id="PS51192"/>
    </source>
</evidence>
<dbReference type="InterPro" id="IPR001650">
    <property type="entry name" value="Helicase_C-like"/>
</dbReference>
<dbReference type="InterPro" id="IPR011545">
    <property type="entry name" value="DEAD/DEAH_box_helicase_dom"/>
</dbReference>
<dbReference type="RefSeq" id="XP_025422556.1">
    <property type="nucleotide sequence ID" value="XM_025566771.1"/>
</dbReference>
<evidence type="ECO:0000256" key="7">
    <source>
        <dbReference type="RuleBase" id="RU000492"/>
    </source>
</evidence>
<keyword evidence="6" id="KW-0694">RNA-binding</keyword>
<dbReference type="SMART" id="SM00322">
    <property type="entry name" value="KH"/>
    <property type="match status" value="1"/>
</dbReference>
<keyword evidence="2 7" id="KW-0547">Nucleotide-binding</keyword>
<gene>
    <name evidence="11" type="primary">DDX43_0</name>
    <name evidence="13" type="synonym">LOC112692190</name>
    <name evidence="11" type="ORF">g.36876</name>
</gene>
<evidence type="ECO:0000256" key="6">
    <source>
        <dbReference type="PROSITE-ProRule" id="PRU00117"/>
    </source>
</evidence>
<sequence length="563" mass="63811">MTTMMEIESTMAGMVIGRGGAKIKSIQKETGAVIKIIDGVSYDKRIVRITGSEDSQRKALNMISSITNCNVGSVQINAPSSSSQKKPRQVRREQSPPEQLRLTAEQWAEIESEAEEIMQKEMESYPVIKKDFYVEHPDITALSDIEVSDFRHHKNCILVEYVEDASNSQTIPKPVKTFQHAFHAFPEILKVINKQSFVEPSPVQCQAWPIIMSGHDLIAIAQTGSGKTLAYILPALIHLVRQPVERHLRIGPSVVILGPTRELVQQIEVETKKYVYDNIHVMSIYGGVDVNDQINTLDDVKPDIIIATPGRLNDLVSIMAIKLNHVSYLVLDEADRMLDMGFQNQIELALRHIRSDRQTILTSATWPETVKKLANYYTTNPLHITIGSFDLTTVSTVKQKLVMLKENKKEIWLDKYMEKQFPKDYKVIIFMRKKISVDKLYTKFQQKNINCRCIHSGRLQTDRDSSLADIRSGIVPILIATDVASRGLDIKDLNLVINYDFPLNIEEYVHRVGRTGRAGKYGEAITLFSDRDKQHAAALINILEKSKQLVPPELYEMANKMNI</sequence>
<evidence type="ECO:0000256" key="3">
    <source>
        <dbReference type="ARBA" id="ARBA00022801"/>
    </source>
</evidence>
<organism evidence="11">
    <name type="scientific">Sipha flava</name>
    <name type="common">yellow sugarcane aphid</name>
    <dbReference type="NCBI Taxonomy" id="143950"/>
    <lineage>
        <taxon>Eukaryota</taxon>
        <taxon>Metazoa</taxon>
        <taxon>Ecdysozoa</taxon>
        <taxon>Arthropoda</taxon>
        <taxon>Hexapoda</taxon>
        <taxon>Insecta</taxon>
        <taxon>Pterygota</taxon>
        <taxon>Neoptera</taxon>
        <taxon>Paraneoptera</taxon>
        <taxon>Hemiptera</taxon>
        <taxon>Sternorrhyncha</taxon>
        <taxon>Aphidomorpha</taxon>
        <taxon>Aphidoidea</taxon>
        <taxon>Aphididae</taxon>
        <taxon>Sipha</taxon>
    </lineage>
</organism>
<dbReference type="EC" id="3.6.4.13" evidence="1"/>
<dbReference type="AlphaFoldDB" id="A0A2S2Q8Y2"/>
<dbReference type="GO" id="GO:0005524">
    <property type="term" value="F:ATP binding"/>
    <property type="evidence" value="ECO:0007669"/>
    <property type="project" value="UniProtKB-KW"/>
</dbReference>
<dbReference type="PROSITE" id="PS50084">
    <property type="entry name" value="KH_TYPE_1"/>
    <property type="match status" value="1"/>
</dbReference>
<feature type="domain" description="Helicase C-terminal" evidence="10">
    <location>
        <begin position="396"/>
        <end position="558"/>
    </location>
</feature>
<dbReference type="InterPro" id="IPR014001">
    <property type="entry name" value="Helicase_ATP-bd"/>
</dbReference>
<dbReference type="SMART" id="SM00490">
    <property type="entry name" value="HELICc"/>
    <property type="match status" value="1"/>
</dbReference>
<dbReference type="OrthoDB" id="196131at2759"/>
<dbReference type="InterPro" id="IPR004088">
    <property type="entry name" value="KH_dom_type_1"/>
</dbReference>
<dbReference type="InterPro" id="IPR004087">
    <property type="entry name" value="KH_dom"/>
</dbReference>
<dbReference type="Proteomes" id="UP000694846">
    <property type="component" value="Unplaced"/>
</dbReference>
<evidence type="ECO:0000256" key="5">
    <source>
        <dbReference type="ARBA" id="ARBA00022840"/>
    </source>
</evidence>
<dbReference type="Gene3D" id="3.30.1370.10">
    <property type="entry name" value="K Homology domain, type 1"/>
    <property type="match status" value="1"/>
</dbReference>
<accession>A0A2S2Q8Y2</accession>
<evidence type="ECO:0000313" key="11">
    <source>
        <dbReference type="EMBL" id="MBY74193.1"/>
    </source>
</evidence>
<dbReference type="FunFam" id="3.40.50.300:FF:000008">
    <property type="entry name" value="ATP-dependent RNA helicase RhlB"/>
    <property type="match status" value="1"/>
</dbReference>
<dbReference type="PROSITE" id="PS51194">
    <property type="entry name" value="HELICASE_CTER"/>
    <property type="match status" value="1"/>
</dbReference>
<evidence type="ECO:0000313" key="13">
    <source>
        <dbReference type="RefSeq" id="XP_025422556.1"/>
    </source>
</evidence>
<dbReference type="GO" id="GO:0003723">
    <property type="term" value="F:RNA binding"/>
    <property type="evidence" value="ECO:0007669"/>
    <property type="project" value="UniProtKB-UniRule"/>
</dbReference>
<keyword evidence="12" id="KW-1185">Reference proteome</keyword>
<dbReference type="GO" id="GO:0016787">
    <property type="term" value="F:hydrolase activity"/>
    <property type="evidence" value="ECO:0007669"/>
    <property type="project" value="UniProtKB-KW"/>
</dbReference>
<feature type="domain" description="Helicase ATP-binding" evidence="9">
    <location>
        <begin position="208"/>
        <end position="384"/>
    </location>
</feature>
<dbReference type="SUPFAM" id="SSF54791">
    <property type="entry name" value="Eukaryotic type KH-domain (KH-domain type I)"/>
    <property type="match status" value="1"/>
</dbReference>
<dbReference type="PROSITE" id="PS51192">
    <property type="entry name" value="HELICASE_ATP_BIND_1"/>
    <property type="match status" value="1"/>
</dbReference>
<protein>
    <recommendedName>
        <fullName evidence="1">RNA helicase</fullName>
        <ecNumber evidence="1">3.6.4.13</ecNumber>
    </recommendedName>
</protein>
<dbReference type="Pfam" id="PF00271">
    <property type="entry name" value="Helicase_C"/>
    <property type="match status" value="1"/>
</dbReference>
<dbReference type="Pfam" id="PF00013">
    <property type="entry name" value="KH_1"/>
    <property type="match status" value="1"/>
</dbReference>
<dbReference type="InterPro" id="IPR036612">
    <property type="entry name" value="KH_dom_type_1_sf"/>
</dbReference>
<dbReference type="CDD" id="cd02394">
    <property type="entry name" value="KH-I_Vigilin_rpt6"/>
    <property type="match status" value="1"/>
</dbReference>
<dbReference type="GO" id="GO:0003724">
    <property type="term" value="F:RNA helicase activity"/>
    <property type="evidence" value="ECO:0007669"/>
    <property type="project" value="UniProtKB-EC"/>
</dbReference>
<dbReference type="GO" id="GO:0031047">
    <property type="term" value="P:regulatory ncRNA-mediated gene silencing"/>
    <property type="evidence" value="ECO:0007669"/>
    <property type="project" value="UniProtKB-ARBA"/>
</dbReference>
<keyword evidence="4 7" id="KW-0347">Helicase</keyword>
<evidence type="ECO:0000256" key="8">
    <source>
        <dbReference type="SAM" id="MobiDB-lite"/>
    </source>
</evidence>
<reference evidence="13" key="2">
    <citation type="submission" date="2025-04" db="UniProtKB">
        <authorList>
            <consortium name="RefSeq"/>
        </authorList>
    </citation>
    <scope>IDENTIFICATION</scope>
    <source>
        <tissue evidence="13">Whole body</tissue>
    </source>
</reference>
<name>A0A2S2Q8Y2_9HEMI</name>
<dbReference type="PROSITE" id="PS00039">
    <property type="entry name" value="DEAD_ATP_HELICASE"/>
    <property type="match status" value="1"/>
</dbReference>
<dbReference type="InterPro" id="IPR027417">
    <property type="entry name" value="P-loop_NTPase"/>
</dbReference>
<reference evidence="11" key="1">
    <citation type="submission" date="2018-04" db="EMBL/GenBank/DDBJ databases">
        <title>Transcriptome assembly of Sipha flava.</title>
        <authorList>
            <person name="Scully E.D."/>
            <person name="Geib S.M."/>
            <person name="Palmer N.A."/>
            <person name="Koch K."/>
            <person name="Bradshaw J."/>
            <person name="Heng-Moss T."/>
            <person name="Sarath G."/>
        </authorList>
    </citation>
    <scope>NUCLEOTIDE SEQUENCE</scope>
</reference>
<evidence type="ECO:0000256" key="2">
    <source>
        <dbReference type="ARBA" id="ARBA00022741"/>
    </source>
</evidence>
<dbReference type="SMART" id="SM00487">
    <property type="entry name" value="DEXDc"/>
    <property type="match status" value="1"/>
</dbReference>
<keyword evidence="3 7" id="KW-0378">Hydrolase</keyword>
<evidence type="ECO:0000313" key="12">
    <source>
        <dbReference type="Proteomes" id="UP000694846"/>
    </source>
</evidence>
<evidence type="ECO:0000256" key="1">
    <source>
        <dbReference type="ARBA" id="ARBA00012552"/>
    </source>
</evidence>
<proteinExistence type="inferred from homology"/>
<evidence type="ECO:0000259" key="10">
    <source>
        <dbReference type="PROSITE" id="PS51194"/>
    </source>
</evidence>
<dbReference type="InterPro" id="IPR000629">
    <property type="entry name" value="RNA-helicase_DEAD-box_CS"/>
</dbReference>
<feature type="region of interest" description="Disordered" evidence="8">
    <location>
        <begin position="76"/>
        <end position="100"/>
    </location>
</feature>
<dbReference type="EMBL" id="GGMS01004990">
    <property type="protein sequence ID" value="MBY74193.1"/>
    <property type="molecule type" value="Transcribed_RNA"/>
</dbReference>
<comment type="similarity">
    <text evidence="7">Belongs to the DEAD box helicase family.</text>
</comment>
<dbReference type="SUPFAM" id="SSF52540">
    <property type="entry name" value="P-loop containing nucleoside triphosphate hydrolases"/>
    <property type="match status" value="1"/>
</dbReference>
<keyword evidence="5 7" id="KW-0067">ATP-binding</keyword>
<dbReference type="Gene3D" id="3.40.50.300">
    <property type="entry name" value="P-loop containing nucleotide triphosphate hydrolases"/>
    <property type="match status" value="2"/>
</dbReference>
<evidence type="ECO:0000256" key="4">
    <source>
        <dbReference type="ARBA" id="ARBA00022806"/>
    </source>
</evidence>
<dbReference type="PANTHER" id="PTHR47958">
    <property type="entry name" value="ATP-DEPENDENT RNA HELICASE DBP3"/>
    <property type="match status" value="1"/>
</dbReference>
<dbReference type="Pfam" id="PF00270">
    <property type="entry name" value="DEAD"/>
    <property type="match status" value="1"/>
</dbReference>